<keyword evidence="2" id="KW-0449">Lipoprotein</keyword>
<dbReference type="EMBL" id="GL945017">
    <property type="protein sequence ID" value="EGN55676.1"/>
    <property type="molecule type" value="Genomic_DNA"/>
</dbReference>
<evidence type="ECO:0000313" key="2">
    <source>
        <dbReference type="EMBL" id="EGN55676.1"/>
    </source>
</evidence>
<keyword evidence="1" id="KW-0732">Signal</keyword>
<proteinExistence type="predicted"/>
<name>F8N9G2_9BACT</name>
<keyword evidence="3" id="KW-1185">Reference proteome</keyword>
<reference evidence="3" key="1">
    <citation type="journal article" date="2011" name="Stand. Genomic Sci.">
        <title>Non-contiguous finished genome sequence of the opportunistic oral pathogen Prevotella multisaccharivorax type strain (PPPA20).</title>
        <authorList>
            <person name="Pati A."/>
            <person name="Gronow S."/>
            <person name="Lu M."/>
            <person name="Lapidus A."/>
            <person name="Nolan M."/>
            <person name="Lucas S."/>
            <person name="Hammon N."/>
            <person name="Deshpande S."/>
            <person name="Cheng J.F."/>
            <person name="Tapia R."/>
            <person name="Han C."/>
            <person name="Goodwin L."/>
            <person name="Pitluck S."/>
            <person name="Liolios K."/>
            <person name="Pagani I."/>
            <person name="Mavromatis K."/>
            <person name="Mikhailova N."/>
            <person name="Huntemann M."/>
            <person name="Chen A."/>
            <person name="Palaniappan K."/>
            <person name="Land M."/>
            <person name="Hauser L."/>
            <person name="Detter J.C."/>
            <person name="Brambilla E.M."/>
            <person name="Rohde M."/>
            <person name="Goker M."/>
            <person name="Woyke T."/>
            <person name="Bristow J."/>
            <person name="Eisen J.A."/>
            <person name="Markowitz V."/>
            <person name="Hugenholtz P."/>
            <person name="Kyrpides N.C."/>
            <person name="Klenk H.P."/>
            <person name="Ivanova N."/>
        </authorList>
    </citation>
    <scope>NUCLEOTIDE SEQUENCE [LARGE SCALE GENOMIC DNA]</scope>
    <source>
        <strain evidence="3">DSM 17128</strain>
    </source>
</reference>
<feature type="chain" id="PRO_5003381211" evidence="1">
    <location>
        <begin position="20"/>
        <end position="151"/>
    </location>
</feature>
<dbReference type="STRING" id="688246.Premu_0190"/>
<evidence type="ECO:0000256" key="1">
    <source>
        <dbReference type="SAM" id="SignalP"/>
    </source>
</evidence>
<dbReference type="eggNOG" id="ENOG503344Y">
    <property type="taxonomic scope" value="Bacteria"/>
</dbReference>
<feature type="signal peptide" evidence="1">
    <location>
        <begin position="1"/>
        <end position="19"/>
    </location>
</feature>
<evidence type="ECO:0000313" key="3">
    <source>
        <dbReference type="Proteomes" id="UP000002772"/>
    </source>
</evidence>
<dbReference type="Proteomes" id="UP000002772">
    <property type="component" value="Unassembled WGS sequence"/>
</dbReference>
<sequence>MMKRLAFPFISLLLLTACTGNVIYDKYNHTAVSGWDRGEVLSFNTAKMKTTGRYHTTLGLRINDTYPFQALTLIVEQTVYPEKHTVKDTVNCTLFDTSGRIMGQGISYYQYHYHVSEMTLQKGDSLHVTVRHDMQRDILPGISDVGIEVSR</sequence>
<dbReference type="NCBIfam" id="TIGR03511">
    <property type="entry name" value="GldH_lipo"/>
    <property type="match status" value="1"/>
</dbReference>
<accession>F8N9G2</accession>
<dbReference type="RefSeq" id="WP_007572363.1">
    <property type="nucleotide sequence ID" value="NZ_BPTS01000002.1"/>
</dbReference>
<dbReference type="PROSITE" id="PS51257">
    <property type="entry name" value="PROKAR_LIPOPROTEIN"/>
    <property type="match status" value="1"/>
</dbReference>
<gene>
    <name evidence="2" type="ORF">Premu_0190</name>
</gene>
<dbReference type="InterPro" id="IPR020018">
    <property type="entry name" value="Motility-assoc_lipoprot_GldH"/>
</dbReference>
<dbReference type="AlphaFoldDB" id="F8N9G2"/>
<dbReference type="HOGENOM" id="CLU_109250_1_0_10"/>
<protein>
    <submittedName>
        <fullName evidence="2">Gliding motility-associated lipoprotein GldH</fullName>
    </submittedName>
</protein>
<organism evidence="2 3">
    <name type="scientific">Hallella multisaccharivorax DSM 17128</name>
    <dbReference type="NCBI Taxonomy" id="688246"/>
    <lineage>
        <taxon>Bacteria</taxon>
        <taxon>Pseudomonadati</taxon>
        <taxon>Bacteroidota</taxon>
        <taxon>Bacteroidia</taxon>
        <taxon>Bacteroidales</taxon>
        <taxon>Prevotellaceae</taxon>
        <taxon>Hallella</taxon>
    </lineage>
</organism>
<dbReference type="Pfam" id="PF14109">
    <property type="entry name" value="GldH_lipo"/>
    <property type="match status" value="1"/>
</dbReference>